<evidence type="ECO:0000313" key="3">
    <source>
        <dbReference type="Proteomes" id="UP000184391"/>
    </source>
</evidence>
<dbReference type="Proteomes" id="UP000184391">
    <property type="component" value="Unassembled WGS sequence"/>
</dbReference>
<gene>
    <name evidence="2" type="ORF">SAMN02745193_01161</name>
</gene>
<dbReference type="SUPFAM" id="SSF54909">
    <property type="entry name" value="Dimeric alpha+beta barrel"/>
    <property type="match status" value="1"/>
</dbReference>
<dbReference type="Pfam" id="PF07045">
    <property type="entry name" value="DUF1330"/>
    <property type="match status" value="1"/>
</dbReference>
<dbReference type="Gene3D" id="3.30.70.100">
    <property type="match status" value="1"/>
</dbReference>
<dbReference type="EMBL" id="FRDF01000005">
    <property type="protein sequence ID" value="SHN54360.1"/>
    <property type="molecule type" value="Genomic_DNA"/>
</dbReference>
<evidence type="ECO:0000313" key="2">
    <source>
        <dbReference type="EMBL" id="SHN54360.1"/>
    </source>
</evidence>
<evidence type="ECO:0000259" key="1">
    <source>
        <dbReference type="Pfam" id="PF07045"/>
    </source>
</evidence>
<proteinExistence type="predicted"/>
<dbReference type="InterPro" id="IPR011008">
    <property type="entry name" value="Dimeric_a/b-barrel"/>
</dbReference>
<protein>
    <submittedName>
        <fullName evidence="2">Uncharacterized conserved protein, DUF1330 family</fullName>
    </submittedName>
</protein>
<dbReference type="PANTHER" id="PTHR40257">
    <property type="match status" value="1"/>
</dbReference>
<feature type="domain" description="DUF1330" evidence="1">
    <location>
        <begin position="55"/>
        <end position="128"/>
    </location>
</feature>
<keyword evidence="3" id="KW-1185">Reference proteome</keyword>
<organism evidence="2 3">
    <name type="scientific">Erythrobacter sanguineus</name>
    <dbReference type="NCBI Taxonomy" id="198312"/>
    <lineage>
        <taxon>Bacteria</taxon>
        <taxon>Pseudomonadati</taxon>
        <taxon>Pseudomonadota</taxon>
        <taxon>Alphaproteobacteria</taxon>
        <taxon>Sphingomonadales</taxon>
        <taxon>Erythrobacteraceae</taxon>
        <taxon>Erythrobacter/Porphyrobacter group</taxon>
        <taxon>Erythrobacter</taxon>
    </lineage>
</organism>
<dbReference type="OrthoDB" id="8909581at2"/>
<dbReference type="AlphaFoldDB" id="A0A1M7S7D9"/>
<name>A0A1M7S7D9_9SPHN</name>
<dbReference type="InterPro" id="IPR010753">
    <property type="entry name" value="DUF1330"/>
</dbReference>
<dbReference type="PANTHER" id="PTHR40257:SF1">
    <property type="entry name" value="DUF1330 DOMAIN-CONTAINING PROTEIN"/>
    <property type="match status" value="1"/>
</dbReference>
<accession>A0A1M7S7D9</accession>
<sequence length="140" mass="15356">MTTDLAFLEVSPEQGAAFFGSPDEGPVIMLNLLRFSKRADYSHAPDLEPVGGTTGRDAYARYMREMRPLLEASGGEVLFSGTSGHFLIGPQDETWDHVLLVRQASKAAFLAFASDPESQRITAHRTAAICDSRLLPIRMD</sequence>
<dbReference type="RefSeq" id="WP_072673700.1">
    <property type="nucleotide sequence ID" value="NZ_FRDF01000005.1"/>
</dbReference>
<dbReference type="STRING" id="198312.SAMN02745193_01161"/>
<reference evidence="3" key="1">
    <citation type="submission" date="2016-12" db="EMBL/GenBank/DDBJ databases">
        <authorList>
            <person name="Varghese N."/>
            <person name="Submissions S."/>
        </authorList>
    </citation>
    <scope>NUCLEOTIDE SEQUENCE [LARGE SCALE GENOMIC DNA]</scope>
    <source>
        <strain evidence="3">DSM 11032</strain>
    </source>
</reference>